<keyword evidence="5" id="KW-1185">Reference proteome</keyword>
<dbReference type="PANTHER" id="PTHR36852:SF1">
    <property type="entry name" value="PROTEIN GVPL 2"/>
    <property type="match status" value="1"/>
</dbReference>
<comment type="caution">
    <text evidence="4">The sequence shown here is derived from an EMBL/GenBank/DDBJ whole genome shotgun (WGS) entry which is preliminary data.</text>
</comment>
<keyword evidence="1" id="KW-0304">Gas vesicle</keyword>
<gene>
    <name evidence="4" type="ORF">ACGFYS_22950</name>
</gene>
<protein>
    <submittedName>
        <fullName evidence="4">GvpL/GvpF family gas vesicle protein</fullName>
    </submittedName>
</protein>
<evidence type="ECO:0000313" key="5">
    <source>
        <dbReference type="Proteomes" id="UP001604282"/>
    </source>
</evidence>
<evidence type="ECO:0000256" key="2">
    <source>
        <dbReference type="ARBA" id="ARBA00035108"/>
    </source>
</evidence>
<proteinExistence type="inferred from homology"/>
<organism evidence="4 5">
    <name type="scientific">Streptomyces omiyaensis</name>
    <dbReference type="NCBI Taxonomy" id="68247"/>
    <lineage>
        <taxon>Bacteria</taxon>
        <taxon>Bacillati</taxon>
        <taxon>Actinomycetota</taxon>
        <taxon>Actinomycetes</taxon>
        <taxon>Kitasatosporales</taxon>
        <taxon>Streptomycetaceae</taxon>
        <taxon>Streptomyces</taxon>
    </lineage>
</organism>
<dbReference type="Pfam" id="PF06386">
    <property type="entry name" value="GvpL_GvpF"/>
    <property type="match status" value="1"/>
</dbReference>
<name>A0ABW7BWB4_9ACTN</name>
<dbReference type="PANTHER" id="PTHR36852">
    <property type="entry name" value="PROTEIN GVPL 2"/>
    <property type="match status" value="1"/>
</dbReference>
<dbReference type="EMBL" id="JBICZW010000015">
    <property type="protein sequence ID" value="MFG3191790.1"/>
    <property type="molecule type" value="Genomic_DNA"/>
</dbReference>
<evidence type="ECO:0000313" key="4">
    <source>
        <dbReference type="EMBL" id="MFG3191790.1"/>
    </source>
</evidence>
<comment type="subcellular location">
    <subcellularLocation>
        <location evidence="2">Gas vesicle</location>
    </subcellularLocation>
</comment>
<reference evidence="4 5" key="1">
    <citation type="submission" date="2024-10" db="EMBL/GenBank/DDBJ databases">
        <title>The Natural Products Discovery Center: Release of the First 8490 Sequenced Strains for Exploring Actinobacteria Biosynthetic Diversity.</title>
        <authorList>
            <person name="Kalkreuter E."/>
            <person name="Kautsar S.A."/>
            <person name="Yang D."/>
            <person name="Bader C.D."/>
            <person name="Teijaro C.N."/>
            <person name="Fluegel L."/>
            <person name="Davis C.M."/>
            <person name="Simpson J.R."/>
            <person name="Lauterbach L."/>
            <person name="Steele A.D."/>
            <person name="Gui C."/>
            <person name="Meng S."/>
            <person name="Li G."/>
            <person name="Viehrig K."/>
            <person name="Ye F."/>
            <person name="Su P."/>
            <person name="Kiefer A.F."/>
            <person name="Nichols A."/>
            <person name="Cepeda A.J."/>
            <person name="Yan W."/>
            <person name="Fan B."/>
            <person name="Jiang Y."/>
            <person name="Adhikari A."/>
            <person name="Zheng C.-J."/>
            <person name="Schuster L."/>
            <person name="Cowan T.M."/>
            <person name="Smanski M.J."/>
            <person name="Chevrette M.G."/>
            <person name="De Carvalho L.P.S."/>
            <person name="Shen B."/>
        </authorList>
    </citation>
    <scope>NUCLEOTIDE SEQUENCE [LARGE SCALE GENOMIC DNA]</scope>
    <source>
        <strain evidence="4 5">NPDC048229</strain>
    </source>
</reference>
<sequence>MVLYVYAITAASPSYDLDGLEGVGPGSSPPRTVAAGPVAAVVGDVSEEVRPARRDLLAHQAVQERLMAAGAVLPLRFGHLAPDEDTVREALEAGAEAYLSALERLRDCAEFHVRATQDDEEPLLRRALDEVPGVRDLDARIRAGDPDPRLPLALGELVTRQVQAWQQTTADALVRALEPFARDRVVQEPTGRDFLNLSLLVPDDRADALLETREELDRELGDGAALRFSGPLPPYSFVG</sequence>
<comment type="similarity">
    <text evidence="3">Belongs to the gas vesicle GvpF/GvpL family.</text>
</comment>
<dbReference type="RefSeq" id="WP_392883610.1">
    <property type="nucleotide sequence ID" value="NZ_JBICZW010000015.1"/>
</dbReference>
<dbReference type="InterPro" id="IPR009430">
    <property type="entry name" value="GvpL/GvpF"/>
</dbReference>
<dbReference type="Proteomes" id="UP001604282">
    <property type="component" value="Unassembled WGS sequence"/>
</dbReference>
<evidence type="ECO:0000256" key="1">
    <source>
        <dbReference type="ARBA" id="ARBA00022987"/>
    </source>
</evidence>
<evidence type="ECO:0000256" key="3">
    <source>
        <dbReference type="ARBA" id="ARBA00035643"/>
    </source>
</evidence>
<accession>A0ABW7BWB4</accession>